<dbReference type="InterPro" id="IPR016036">
    <property type="entry name" value="Malonyl_transacylase_ACP-bd"/>
</dbReference>
<name>A0A4Q1R2D6_9ACTN</name>
<sequence length="692" mass="73694">MNAGTPRAAAARGGGRWLVTRTRRPDAVADLYCFVHAGGSPGEYVRFGDELPELQVYGVQLPGRAARRAEPAVTGMPELVDAVVEALDPQRPFAFLGHSLGGLVAFEVTRALRDRGRELPRRLYLSSSPPPPHTRGTTVVHTLPDEELLAEIERRWGELPAPVHTDATLREMVLEVFRADLALFETYRYEPGPPLEIPVSVFAGDQERTTLNIKNWQAHTTGPFDVTHLPGGHFYFRDPEQRRELLARVRESMAAPPGAAGTAETTAVVAEAVTGLARAGGYHLLTLAAGTPQALDDATGRMRDHLAGAGPAPAAAGVEEGAVPPYRRFAVGETHQALASALAKSAAPTPKADGPRVAFVFPGQGSQYARMGLRLAQDLPLFGAELDACLTLLEKESGHDLRPVLEAAAGDGLQQTGVAQPAIFALEYALARTWQRLGVRPAAMIGHSLGEYVAATLAGVMPVREALGFVALRARLMQRAPTGAMLAVPLPEEQLAPYLEQGADLATVNAPASCVLAGTEETIARVQDMLTAAGSPGRRLRVSHAFHSRLMDGCVDELREAAARIGLRPPAERFVSGVTGTWITAEQATDPDYWARHLRQPVRFSDAVGTVLAEAPDVVLETGPGPALTSLVKRRPDLPPHTLALSSLPHPGGRTPEPAGLLATLGTLWAAGARVDWQALCEEHAPVVPLAA</sequence>
<dbReference type="GO" id="GO:0016787">
    <property type="term" value="F:hydrolase activity"/>
    <property type="evidence" value="ECO:0007669"/>
    <property type="project" value="UniProtKB-KW"/>
</dbReference>
<dbReference type="SUPFAM" id="SSF52151">
    <property type="entry name" value="FabD/lysophospholipase-like"/>
    <property type="match status" value="1"/>
</dbReference>
<keyword evidence="6" id="KW-1185">Reference proteome</keyword>
<dbReference type="InterPro" id="IPR001031">
    <property type="entry name" value="Thioesterase"/>
</dbReference>
<dbReference type="Gene3D" id="3.30.70.250">
    <property type="entry name" value="Malonyl-CoA ACP transacylase, ACP-binding"/>
    <property type="match status" value="1"/>
</dbReference>
<dbReference type="GO" id="GO:0006633">
    <property type="term" value="P:fatty acid biosynthetic process"/>
    <property type="evidence" value="ECO:0007669"/>
    <property type="project" value="TreeGrafter"/>
</dbReference>
<proteinExistence type="predicted"/>
<dbReference type="AlphaFoldDB" id="A0A4Q1R2D6"/>
<dbReference type="PANTHER" id="PTHR43775:SF37">
    <property type="entry name" value="SI:DKEY-61P9.11"/>
    <property type="match status" value="1"/>
</dbReference>
<dbReference type="InterPro" id="IPR016035">
    <property type="entry name" value="Acyl_Trfase/lysoPLipase"/>
</dbReference>
<protein>
    <submittedName>
        <fullName evidence="5">Alpha/beta fold hydrolase</fullName>
    </submittedName>
</protein>
<feature type="domain" description="Thioesterase TesA-like" evidence="3">
    <location>
        <begin position="32"/>
        <end position="234"/>
    </location>
</feature>
<keyword evidence="2" id="KW-0597">Phosphoprotein</keyword>
<comment type="caution">
    <text evidence="5">The sequence shown here is derived from an EMBL/GenBank/DDBJ whole genome shotgun (WGS) entry which is preliminary data.</text>
</comment>
<keyword evidence="5" id="KW-0378">Hydrolase</keyword>
<keyword evidence="1" id="KW-0596">Phosphopantetheine</keyword>
<evidence type="ECO:0000259" key="4">
    <source>
        <dbReference type="SMART" id="SM00827"/>
    </source>
</evidence>
<evidence type="ECO:0000256" key="1">
    <source>
        <dbReference type="ARBA" id="ARBA00022450"/>
    </source>
</evidence>
<accession>A0A4Q1R2D6</accession>
<dbReference type="SMART" id="SM00827">
    <property type="entry name" value="PKS_AT"/>
    <property type="match status" value="1"/>
</dbReference>
<dbReference type="InterPro" id="IPR029058">
    <property type="entry name" value="AB_hydrolase_fold"/>
</dbReference>
<dbReference type="RefSeq" id="WP_129248295.1">
    <property type="nucleotide sequence ID" value="NZ_JABZEL010000009.1"/>
</dbReference>
<dbReference type="InterPro" id="IPR014043">
    <property type="entry name" value="Acyl_transferase_dom"/>
</dbReference>
<dbReference type="InterPro" id="IPR020802">
    <property type="entry name" value="TesA-like"/>
</dbReference>
<dbReference type="Pfam" id="PF00975">
    <property type="entry name" value="Thioesterase"/>
    <property type="match status" value="1"/>
</dbReference>
<evidence type="ECO:0000313" key="5">
    <source>
        <dbReference type="EMBL" id="RXS66258.1"/>
    </source>
</evidence>
<dbReference type="Gene3D" id="3.30.70.3290">
    <property type="match status" value="1"/>
</dbReference>
<dbReference type="SUPFAM" id="SSF55048">
    <property type="entry name" value="Probable ACP-binding domain of malonyl-CoA ACP transacylase"/>
    <property type="match status" value="1"/>
</dbReference>
<reference evidence="5 6" key="1">
    <citation type="submission" date="2019-01" db="EMBL/GenBank/DDBJ databases">
        <title>Draft genome sequences of the type strain Streptomyces sioyaensis DSM 40032 and its novel strain, TM32, a thermotolerant antibiotics-producing actinobacterium.</title>
        <authorList>
            <person name="Nakaew N."/>
            <person name="Lumyong S."/>
            <person name="Sloan W.T."/>
            <person name="Sungthong R."/>
        </authorList>
    </citation>
    <scope>NUCLEOTIDE SEQUENCE [LARGE SCALE GENOMIC DNA]</scope>
    <source>
        <strain evidence="5 6">DSM 40032</strain>
    </source>
</reference>
<evidence type="ECO:0000313" key="6">
    <source>
        <dbReference type="Proteomes" id="UP000289482"/>
    </source>
</evidence>
<dbReference type="InterPro" id="IPR001227">
    <property type="entry name" value="Ac_transferase_dom_sf"/>
</dbReference>
<dbReference type="SMART" id="SM00824">
    <property type="entry name" value="PKS_TE"/>
    <property type="match status" value="1"/>
</dbReference>
<dbReference type="PANTHER" id="PTHR43775">
    <property type="entry name" value="FATTY ACID SYNTHASE"/>
    <property type="match status" value="1"/>
</dbReference>
<evidence type="ECO:0000256" key="2">
    <source>
        <dbReference type="ARBA" id="ARBA00022553"/>
    </source>
</evidence>
<dbReference type="Pfam" id="PF00698">
    <property type="entry name" value="Acyl_transf_1"/>
    <property type="match status" value="1"/>
</dbReference>
<dbReference type="GeneID" id="95779460"/>
<feature type="domain" description="Malonyl-CoA:ACP transacylase (MAT)" evidence="4">
    <location>
        <begin position="360"/>
        <end position="652"/>
    </location>
</feature>
<dbReference type="InterPro" id="IPR050091">
    <property type="entry name" value="PKS_NRPS_Biosynth_Enz"/>
</dbReference>
<dbReference type="GO" id="GO:0004312">
    <property type="term" value="F:fatty acid synthase activity"/>
    <property type="evidence" value="ECO:0007669"/>
    <property type="project" value="TreeGrafter"/>
</dbReference>
<dbReference type="Gene3D" id="3.40.366.10">
    <property type="entry name" value="Malonyl-Coenzyme A Acyl Carrier Protein, domain 2"/>
    <property type="match status" value="1"/>
</dbReference>
<dbReference type="Proteomes" id="UP000289482">
    <property type="component" value="Unassembled WGS sequence"/>
</dbReference>
<gene>
    <name evidence="5" type="ORF">EST54_15980</name>
</gene>
<dbReference type="SUPFAM" id="SSF53474">
    <property type="entry name" value="alpha/beta-Hydrolases"/>
    <property type="match status" value="1"/>
</dbReference>
<organism evidence="5 6">
    <name type="scientific">Streptomyces sioyaensis</name>
    <dbReference type="NCBI Taxonomy" id="67364"/>
    <lineage>
        <taxon>Bacteria</taxon>
        <taxon>Bacillati</taxon>
        <taxon>Actinomycetota</taxon>
        <taxon>Actinomycetes</taxon>
        <taxon>Kitasatosporales</taxon>
        <taxon>Streptomycetaceae</taxon>
        <taxon>Streptomyces</taxon>
    </lineage>
</organism>
<evidence type="ECO:0000259" key="3">
    <source>
        <dbReference type="SMART" id="SM00824"/>
    </source>
</evidence>
<dbReference type="Gene3D" id="3.40.50.1820">
    <property type="entry name" value="alpha/beta hydrolase"/>
    <property type="match status" value="1"/>
</dbReference>
<dbReference type="EMBL" id="SDIF01000039">
    <property type="protein sequence ID" value="RXS66258.1"/>
    <property type="molecule type" value="Genomic_DNA"/>
</dbReference>